<accession>A0A9W6ZHX4</accession>
<dbReference type="InterPro" id="IPR018247">
    <property type="entry name" value="EF_Hand_1_Ca_BS"/>
</dbReference>
<dbReference type="GO" id="GO:0005509">
    <property type="term" value="F:calcium ion binding"/>
    <property type="evidence" value="ECO:0007669"/>
    <property type="project" value="InterPro"/>
</dbReference>
<dbReference type="PROSITE" id="PS00018">
    <property type="entry name" value="EF_HAND_1"/>
    <property type="match status" value="1"/>
</dbReference>
<dbReference type="EMBL" id="BRXZ01001987">
    <property type="protein sequence ID" value="GMH51607.1"/>
    <property type="molecule type" value="Genomic_DNA"/>
</dbReference>
<dbReference type="InterPro" id="IPR002048">
    <property type="entry name" value="EF_hand_dom"/>
</dbReference>
<evidence type="ECO:0000313" key="3">
    <source>
        <dbReference type="EMBL" id="GMH51607.1"/>
    </source>
</evidence>
<organism evidence="3 4">
    <name type="scientific">Triparma retinervis</name>
    <dbReference type="NCBI Taxonomy" id="2557542"/>
    <lineage>
        <taxon>Eukaryota</taxon>
        <taxon>Sar</taxon>
        <taxon>Stramenopiles</taxon>
        <taxon>Ochrophyta</taxon>
        <taxon>Bolidophyceae</taxon>
        <taxon>Parmales</taxon>
        <taxon>Triparmaceae</taxon>
        <taxon>Triparma</taxon>
    </lineage>
</organism>
<evidence type="ECO:0000259" key="2">
    <source>
        <dbReference type="PROSITE" id="PS50222"/>
    </source>
</evidence>
<protein>
    <recommendedName>
        <fullName evidence="2">EF-hand domain-containing protein</fullName>
    </recommendedName>
</protein>
<evidence type="ECO:0000313" key="4">
    <source>
        <dbReference type="Proteomes" id="UP001165082"/>
    </source>
</evidence>
<comment type="caution">
    <text evidence="3">The sequence shown here is derived from an EMBL/GenBank/DDBJ whole genome shotgun (WGS) entry which is preliminary data.</text>
</comment>
<dbReference type="PROSITE" id="PS50222">
    <property type="entry name" value="EF_HAND_2"/>
    <property type="match status" value="1"/>
</dbReference>
<dbReference type="Gene3D" id="1.10.238.10">
    <property type="entry name" value="EF-hand"/>
    <property type="match status" value="1"/>
</dbReference>
<evidence type="ECO:0000256" key="1">
    <source>
        <dbReference type="ARBA" id="ARBA00022837"/>
    </source>
</evidence>
<keyword evidence="1" id="KW-0106">Calcium</keyword>
<gene>
    <name evidence="3" type="ORF">TrRE_jg5680</name>
</gene>
<dbReference type="AlphaFoldDB" id="A0A9W6ZHX4"/>
<dbReference type="InterPro" id="IPR011992">
    <property type="entry name" value="EF-hand-dom_pair"/>
</dbReference>
<reference evidence="3" key="1">
    <citation type="submission" date="2022-07" db="EMBL/GenBank/DDBJ databases">
        <title>Genome analysis of Parmales, a sister group of diatoms, reveals the evolutionary specialization of diatoms from phago-mixotrophs to photoautotrophs.</title>
        <authorList>
            <person name="Ban H."/>
            <person name="Sato S."/>
            <person name="Yoshikawa S."/>
            <person name="Kazumasa Y."/>
            <person name="Nakamura Y."/>
            <person name="Ichinomiya M."/>
            <person name="Saitoh K."/>
            <person name="Sato N."/>
            <person name="Blanc-Mathieu R."/>
            <person name="Endo H."/>
            <person name="Kuwata A."/>
            <person name="Ogata H."/>
        </authorList>
    </citation>
    <scope>NUCLEOTIDE SEQUENCE</scope>
</reference>
<dbReference type="SUPFAM" id="SSF47473">
    <property type="entry name" value="EF-hand"/>
    <property type="match status" value="1"/>
</dbReference>
<sequence length="260" mass="29494">MKRVADQLLKVKRLLRKMQKRRMTISSNSPLHAKQANGGRRRASSAFVEMMKNNPNASMDELFSYVDGDGDGSIDEVEWIEFTKRRMEMQRQSVEERNRLLATQKMLQERLRKAPPEAKEREKKGRAYAEKREAMQTEYESLVESNVFLKERLEEVVKANKAGGGSGKGVLEIERFAKAVTARGVENFDNILGSAILDDSDDEDEYVTPSALRLALSNVGVDHTSFNLRDVCYYFGKSNRGNVTRQMLVDGVVMYGGGRQ</sequence>
<proteinExistence type="predicted"/>
<keyword evidence="4" id="KW-1185">Reference proteome</keyword>
<name>A0A9W6ZHX4_9STRA</name>
<dbReference type="OrthoDB" id="224055at2759"/>
<dbReference type="Proteomes" id="UP001165082">
    <property type="component" value="Unassembled WGS sequence"/>
</dbReference>
<feature type="domain" description="EF-hand" evidence="2">
    <location>
        <begin position="54"/>
        <end position="89"/>
    </location>
</feature>